<proteinExistence type="inferred from homology"/>
<dbReference type="RefSeq" id="WP_109418208.1">
    <property type="nucleotide sequence ID" value="NZ_QEAS01000029.1"/>
</dbReference>
<dbReference type="InterPro" id="IPR043129">
    <property type="entry name" value="ATPase_NBD"/>
</dbReference>
<organism evidence="2 3">
    <name type="scientific">Pararcticibacter amylolyticus</name>
    <dbReference type="NCBI Taxonomy" id="2173175"/>
    <lineage>
        <taxon>Bacteria</taxon>
        <taxon>Pseudomonadati</taxon>
        <taxon>Bacteroidota</taxon>
        <taxon>Sphingobacteriia</taxon>
        <taxon>Sphingobacteriales</taxon>
        <taxon>Sphingobacteriaceae</taxon>
        <taxon>Pararcticibacter</taxon>
    </lineage>
</organism>
<dbReference type="Proteomes" id="UP000245647">
    <property type="component" value="Unassembled WGS sequence"/>
</dbReference>
<accession>A0A2U2PA60</accession>
<dbReference type="EMBL" id="QEAS01000029">
    <property type="protein sequence ID" value="PWG78235.1"/>
    <property type="molecule type" value="Genomic_DNA"/>
</dbReference>
<dbReference type="SUPFAM" id="SSF53067">
    <property type="entry name" value="Actin-like ATPase domain"/>
    <property type="match status" value="1"/>
</dbReference>
<dbReference type="PANTHER" id="PTHR18964">
    <property type="entry name" value="ROK (REPRESSOR, ORF, KINASE) FAMILY"/>
    <property type="match status" value="1"/>
</dbReference>
<protein>
    <submittedName>
        <fullName evidence="2">ROK family protein</fullName>
    </submittedName>
</protein>
<dbReference type="Gene3D" id="3.30.420.40">
    <property type="match status" value="2"/>
</dbReference>
<gene>
    <name evidence="2" type="ORF">DDR33_23275</name>
</gene>
<keyword evidence="3" id="KW-1185">Reference proteome</keyword>
<dbReference type="Pfam" id="PF00480">
    <property type="entry name" value="ROK"/>
    <property type="match status" value="2"/>
</dbReference>
<dbReference type="InterPro" id="IPR000600">
    <property type="entry name" value="ROK"/>
</dbReference>
<dbReference type="OrthoDB" id="49666at2"/>
<evidence type="ECO:0000313" key="3">
    <source>
        <dbReference type="Proteomes" id="UP000245647"/>
    </source>
</evidence>
<reference evidence="2 3" key="1">
    <citation type="submission" date="2018-04" db="EMBL/GenBank/DDBJ databases">
        <title>Pedobacter chongqingensis sp. nov., isolated from a rottenly hemp rope.</title>
        <authorList>
            <person name="Cai Y."/>
        </authorList>
    </citation>
    <scope>NUCLEOTIDE SEQUENCE [LARGE SCALE GENOMIC DNA]</scope>
    <source>
        <strain evidence="2 3">FJ4-8</strain>
    </source>
</reference>
<comment type="caution">
    <text evidence="2">The sequence shown here is derived from an EMBL/GenBank/DDBJ whole genome shotgun (WGS) entry which is preliminary data.</text>
</comment>
<dbReference type="AlphaFoldDB" id="A0A2U2PA60"/>
<name>A0A2U2PA60_9SPHI</name>
<sequence>MNSLVLGIDIGGSHITSALINITTGEMLRESYVRKFVNSHEEADTIMSAWAEAINQSFSLAGLAVTKIGIAMPGPLDYDLGVCWIKDQDKYEKLYGLNIKEMLALKLGIRAADIKIMNDACCFLQGEVLGTLDEQYQTVMGFTLGTGLGSALYQDGEVTDADLWRAPFRDSIAEEYLSTRWFLKRYAELKAEDIQGVKQLLEDPVSADIYDEFGKTLGIFLSECADSYKPEAIVLGGNIAKSPELYLKQAEEVLAAHGHLIPISIARLGEEAALIGAAGTWKRALIEAGAITK</sequence>
<dbReference type="CDD" id="cd23763">
    <property type="entry name" value="ASKHA_ATPase_ROK"/>
    <property type="match status" value="1"/>
</dbReference>
<evidence type="ECO:0000313" key="2">
    <source>
        <dbReference type="EMBL" id="PWG78235.1"/>
    </source>
</evidence>
<dbReference type="PANTHER" id="PTHR18964:SF149">
    <property type="entry name" value="BIFUNCTIONAL UDP-N-ACETYLGLUCOSAMINE 2-EPIMERASE_N-ACETYLMANNOSAMINE KINASE"/>
    <property type="match status" value="1"/>
</dbReference>
<evidence type="ECO:0000256" key="1">
    <source>
        <dbReference type="ARBA" id="ARBA00006479"/>
    </source>
</evidence>
<comment type="similarity">
    <text evidence="1">Belongs to the ROK (NagC/XylR) family.</text>
</comment>